<gene>
    <name evidence="1" type="ORF">ZRA01_04600</name>
</gene>
<dbReference type="Gene3D" id="3.40.50.2000">
    <property type="entry name" value="Glycogen Phosphorylase B"/>
    <property type="match status" value="1"/>
</dbReference>
<dbReference type="Pfam" id="PF13692">
    <property type="entry name" value="Glyco_trans_1_4"/>
    <property type="match status" value="1"/>
</dbReference>
<dbReference type="PANTHER" id="PTHR12526">
    <property type="entry name" value="GLYCOSYLTRANSFERASE"/>
    <property type="match status" value="1"/>
</dbReference>
<organism evidence="1 2">
    <name type="scientific">Zoogloea ramigera</name>
    <dbReference type="NCBI Taxonomy" id="350"/>
    <lineage>
        <taxon>Bacteria</taxon>
        <taxon>Pseudomonadati</taxon>
        <taxon>Pseudomonadota</taxon>
        <taxon>Betaproteobacteria</taxon>
        <taxon>Rhodocyclales</taxon>
        <taxon>Zoogloeaceae</taxon>
        <taxon>Zoogloea</taxon>
    </lineage>
</organism>
<dbReference type="SUPFAM" id="SSF53756">
    <property type="entry name" value="UDP-Glycosyltransferase/glycogen phosphorylase"/>
    <property type="match status" value="1"/>
</dbReference>
<evidence type="ECO:0000313" key="2">
    <source>
        <dbReference type="Proteomes" id="UP000318422"/>
    </source>
</evidence>
<proteinExistence type="predicted"/>
<dbReference type="Proteomes" id="UP000318422">
    <property type="component" value="Unassembled WGS sequence"/>
</dbReference>
<dbReference type="CDD" id="cd03801">
    <property type="entry name" value="GT4_PimA-like"/>
    <property type="match status" value="1"/>
</dbReference>
<protein>
    <recommendedName>
        <fullName evidence="3">Glycosyl transferase family 1 domain-containing protein</fullName>
    </recommendedName>
</protein>
<accession>A0A4Y4CTN7</accession>
<sequence>MTASPVEIAEAPCIPPTVDTPAVEACIAVEAAVLEVPEPASPVEIEAPAEIAAPAEVVVPAQVEAPAEIPTPESVRCTEETEFATWLWLEQENMKLVARHLGLAAFDWNGLPLRRAGDSSQDIVPAVRDLLVRLKEEGVECVMILPWLKHGGADKAAIAYLRTLGARMPGRVLAITTEAADSPWLSRLPAGVSVLEWARVCDWPYAAVAADNLSWLLSRLRPRVIHVMNSWLGWELLLRDGMRLRAVSRIFVSLFWYGPSDHGNLRGYAPEYLPKVIGNVDGVITDNKVFPIVLNRDYGFPLDIFHCVWHPTDHIADRPLPVRQHVLTFLWASRFAPEKRLDILAAIASSRPKYRFVVFGALDGEMPMLADSLQILAGLPNVTMGGAFDGFESLPIDECDAFLYTSSSDGMPNVVIEALAHGLPLVAPLVGGVGDLLDADTGWVVSQFDSVSSYLAAIDDLAAHEALRPVRAANALARLRERHESSAFEKALLAVPGYVSGQ</sequence>
<comment type="caution">
    <text evidence="1">The sequence shown here is derived from an EMBL/GenBank/DDBJ whole genome shotgun (WGS) entry which is preliminary data.</text>
</comment>
<reference evidence="1 2" key="1">
    <citation type="submission" date="2019-06" db="EMBL/GenBank/DDBJ databases">
        <title>Whole genome shotgun sequence of Zoogloea ramigera NBRC 15342.</title>
        <authorList>
            <person name="Hosoyama A."/>
            <person name="Uohara A."/>
            <person name="Ohji S."/>
            <person name="Ichikawa N."/>
        </authorList>
    </citation>
    <scope>NUCLEOTIDE SEQUENCE [LARGE SCALE GENOMIC DNA]</scope>
    <source>
        <strain evidence="1 2">NBRC 15342</strain>
    </source>
</reference>
<evidence type="ECO:0008006" key="3">
    <source>
        <dbReference type="Google" id="ProtNLM"/>
    </source>
</evidence>
<evidence type="ECO:0000313" key="1">
    <source>
        <dbReference type="EMBL" id="GEC94387.1"/>
    </source>
</evidence>
<name>A0A4Y4CTN7_ZOORA</name>
<dbReference type="AlphaFoldDB" id="A0A4Y4CTN7"/>
<keyword evidence="2" id="KW-1185">Reference proteome</keyword>
<dbReference type="EMBL" id="BJNV01000006">
    <property type="protein sequence ID" value="GEC94387.1"/>
    <property type="molecule type" value="Genomic_DNA"/>
</dbReference>